<keyword evidence="1" id="KW-1133">Transmembrane helix</keyword>
<name>A0ABZ0I3S0_9GAMM</name>
<evidence type="ECO:0000313" key="2">
    <source>
        <dbReference type="EMBL" id="WOJ93428.1"/>
    </source>
</evidence>
<accession>A0ABZ0I3S0</accession>
<dbReference type="Pfam" id="PF05137">
    <property type="entry name" value="PilN"/>
    <property type="match status" value="1"/>
</dbReference>
<keyword evidence="1" id="KW-0812">Transmembrane</keyword>
<keyword evidence="1" id="KW-0472">Membrane</keyword>
<organism evidence="2 3">
    <name type="scientific">Congregibacter variabilis</name>
    <dbReference type="NCBI Taxonomy" id="3081200"/>
    <lineage>
        <taxon>Bacteria</taxon>
        <taxon>Pseudomonadati</taxon>
        <taxon>Pseudomonadota</taxon>
        <taxon>Gammaproteobacteria</taxon>
        <taxon>Cellvibrionales</taxon>
        <taxon>Halieaceae</taxon>
        <taxon>Congregibacter</taxon>
    </lineage>
</organism>
<dbReference type="RefSeq" id="WP_407348077.1">
    <property type="nucleotide sequence ID" value="NZ_CP136864.1"/>
</dbReference>
<dbReference type="InterPro" id="IPR007813">
    <property type="entry name" value="PilN"/>
</dbReference>
<evidence type="ECO:0000256" key="1">
    <source>
        <dbReference type="SAM" id="Phobius"/>
    </source>
</evidence>
<protein>
    <submittedName>
        <fullName evidence="2">PilN domain-containing protein</fullName>
    </submittedName>
</protein>
<dbReference type="EMBL" id="CP136864">
    <property type="protein sequence ID" value="WOJ93428.1"/>
    <property type="molecule type" value="Genomic_DNA"/>
</dbReference>
<proteinExistence type="predicted"/>
<keyword evidence="3" id="KW-1185">Reference proteome</keyword>
<evidence type="ECO:0000313" key="3">
    <source>
        <dbReference type="Proteomes" id="UP001626537"/>
    </source>
</evidence>
<gene>
    <name evidence="2" type="ORF">R0135_16830</name>
</gene>
<sequence>MAVQSNQWMLFGIDMRHIVQQWLSAWRELLLSPRSPIRQQLDEPVLLYRDGRTELFQGGKPLSAAPQNLTPCTAHLLPDDLVLARSLSLPIAAEPELPAVLAMEVAAASPFKAEDSVYGWCETDRDAQSIQVSMAIASRSSIERWKRETEVAAKDQNDGEPEIWAEANGALVALSGFGEAQREVAYRRRLLRSGLLLGGVLVLVLVSAAVFAVQQRSALERFERLQSKVQAESQSVSAMRATLVDANETVRAANAFVADYPNPHIEIARLTELLEDEAYIMHFSMRGRELRVRGRAKDAAVVMQTLAQTPAFVSVTAPQAITAVGNTGLEQFHLDIEVGSVKLAGDES</sequence>
<reference evidence="2 3" key="1">
    <citation type="submission" date="2023-10" db="EMBL/GenBank/DDBJ databases">
        <title>Two novel species belonging to the OM43/NOR5 clade.</title>
        <authorList>
            <person name="Park M."/>
        </authorList>
    </citation>
    <scope>NUCLEOTIDE SEQUENCE [LARGE SCALE GENOMIC DNA]</scope>
    <source>
        <strain evidence="2 3">IMCC43200</strain>
    </source>
</reference>
<feature type="transmembrane region" description="Helical" evidence="1">
    <location>
        <begin position="195"/>
        <end position="213"/>
    </location>
</feature>
<dbReference type="Proteomes" id="UP001626537">
    <property type="component" value="Chromosome"/>
</dbReference>